<gene>
    <name evidence="9" type="ORF">AS033_13610</name>
</gene>
<protein>
    <recommendedName>
        <fullName evidence="4">Aldehyde dehydrogenase</fullName>
    </recommendedName>
</protein>
<keyword evidence="2 4" id="KW-0560">Oxidoreductase</keyword>
<dbReference type="FunFam" id="3.40.605.10:FF:000004">
    <property type="entry name" value="Aldehyde dehydrogenase"/>
    <property type="match status" value="1"/>
</dbReference>
<proteinExistence type="inferred from homology"/>
<dbReference type="GO" id="GO:0005737">
    <property type="term" value="C:cytoplasm"/>
    <property type="evidence" value="ECO:0007669"/>
    <property type="project" value="TreeGrafter"/>
</dbReference>
<evidence type="ECO:0000256" key="4">
    <source>
        <dbReference type="PIRNR" id="PIRNR036492"/>
    </source>
</evidence>
<evidence type="ECO:0000256" key="5">
    <source>
        <dbReference type="PIRSR" id="PIRSR036492-1"/>
    </source>
</evidence>
<dbReference type="PANTHER" id="PTHR43570">
    <property type="entry name" value="ALDEHYDE DEHYDROGENASE"/>
    <property type="match status" value="1"/>
</dbReference>
<sequence length="460" mass="51738">METTMTETVLSERLETQRHFFQTGATRSLAFRLSMLTFLRQAIETHEAAIYEALKQDLNKGQHDAFTTEIGFVYGEIQRMERQLRRLARPKRVATPLLHIGSKSEIQYEPYGNVLVIAPWNYPFQLALAPVIGAIAAGNTVVLKPSELTPNVSRVLREVFETAFHERFGIVIEGDAEVSSALLNERFDYIFFTGSTRVGKIVHQAAAKHLTPVTLELGGKSPTIVHKDADLRLAAKRIAWGKWLNAGQTCIAPDYVLIHEDVKERFLQLIEEEAFKQYGNGIGVSSYVKIVSDDHLNRLSSYLSQGTIEFGGQVDPETRKMAPTVMTNVAVDAPVMQDEIFGPILPVLTYREIEEVIAFVNDRDKPLALYLFTENKAVEHRILERISFGGGCVNDTLMHVAQHHLPFGGVGASGMGGYHGKYSFETFSHRKGIVKNTTAFDLPFRYMRTNSNSKWMRFLL</sequence>
<dbReference type="Gene3D" id="3.40.605.10">
    <property type="entry name" value="Aldehyde Dehydrogenase, Chain A, domain 1"/>
    <property type="match status" value="1"/>
</dbReference>
<comment type="similarity">
    <text evidence="1 4 7">Belongs to the aldehyde dehydrogenase family.</text>
</comment>
<keyword evidence="3" id="KW-0520">NAD</keyword>
<dbReference type="PROSITE" id="PS00687">
    <property type="entry name" value="ALDEHYDE_DEHYDR_GLU"/>
    <property type="match status" value="1"/>
</dbReference>
<dbReference type="CDD" id="cd07136">
    <property type="entry name" value="ALDH_YwdH-P39616"/>
    <property type="match status" value="1"/>
</dbReference>
<evidence type="ECO:0000259" key="8">
    <source>
        <dbReference type="Pfam" id="PF00171"/>
    </source>
</evidence>
<dbReference type="InterPro" id="IPR029510">
    <property type="entry name" value="Ald_DH_CS_GLU"/>
</dbReference>
<evidence type="ECO:0000256" key="3">
    <source>
        <dbReference type="ARBA" id="ARBA00023027"/>
    </source>
</evidence>
<dbReference type="InterPro" id="IPR012394">
    <property type="entry name" value="Aldehyde_DH_NAD(P)"/>
</dbReference>
<dbReference type="PANTHER" id="PTHR43570:SF16">
    <property type="entry name" value="ALDEHYDE DEHYDROGENASE TYPE III, ISOFORM Q"/>
    <property type="match status" value="1"/>
</dbReference>
<organism evidence="9 10">
    <name type="scientific">Exiguobacterium indicum</name>
    <dbReference type="NCBI Taxonomy" id="296995"/>
    <lineage>
        <taxon>Bacteria</taxon>
        <taxon>Bacillati</taxon>
        <taxon>Bacillota</taxon>
        <taxon>Bacilli</taxon>
        <taxon>Bacillales</taxon>
        <taxon>Bacillales Family XII. Incertae Sedis</taxon>
        <taxon>Exiguobacterium</taxon>
    </lineage>
</organism>
<dbReference type="AlphaFoldDB" id="A0A0V8GD11"/>
<evidence type="ECO:0000256" key="7">
    <source>
        <dbReference type="RuleBase" id="RU003345"/>
    </source>
</evidence>
<dbReference type="GO" id="GO:0006081">
    <property type="term" value="P:aldehyde metabolic process"/>
    <property type="evidence" value="ECO:0007669"/>
    <property type="project" value="InterPro"/>
</dbReference>
<evidence type="ECO:0000313" key="10">
    <source>
        <dbReference type="Proteomes" id="UP000053797"/>
    </source>
</evidence>
<dbReference type="OrthoDB" id="9762913at2"/>
<feature type="active site" evidence="5 6">
    <location>
        <position position="216"/>
    </location>
</feature>
<dbReference type="InterPro" id="IPR016162">
    <property type="entry name" value="Ald_DH_N"/>
</dbReference>
<dbReference type="PIRSF" id="PIRSF036492">
    <property type="entry name" value="ALDH"/>
    <property type="match status" value="1"/>
</dbReference>
<evidence type="ECO:0000256" key="6">
    <source>
        <dbReference type="PROSITE-ProRule" id="PRU10007"/>
    </source>
</evidence>
<accession>A0A0V8GD11</accession>
<feature type="domain" description="Aldehyde dehydrogenase" evidence="8">
    <location>
        <begin position="21"/>
        <end position="431"/>
    </location>
</feature>
<evidence type="ECO:0000256" key="1">
    <source>
        <dbReference type="ARBA" id="ARBA00009986"/>
    </source>
</evidence>
<feature type="active site" evidence="5">
    <location>
        <position position="250"/>
    </location>
</feature>
<evidence type="ECO:0000256" key="2">
    <source>
        <dbReference type="ARBA" id="ARBA00023002"/>
    </source>
</evidence>
<name>A0A0V8GD11_9BACL</name>
<dbReference type="Gene3D" id="3.40.309.10">
    <property type="entry name" value="Aldehyde Dehydrogenase, Chain A, domain 2"/>
    <property type="match status" value="1"/>
</dbReference>
<reference evidence="9 10" key="1">
    <citation type="journal article" date="2015" name="Int. J. Syst. Evol. Microbiol.">
        <title>Exiguobacterium enclense sp. nov., isolated from sediment.</title>
        <authorList>
            <person name="Dastager S.G."/>
            <person name="Mawlankar R."/>
            <person name="Sonalkar V.V."/>
            <person name="Thorat M.N."/>
            <person name="Mual P."/>
            <person name="Verma A."/>
            <person name="Krishnamurthi S."/>
            <person name="Tang S.K."/>
            <person name="Li W.J."/>
        </authorList>
    </citation>
    <scope>NUCLEOTIDE SEQUENCE [LARGE SCALE GENOMIC DNA]</scope>
    <source>
        <strain evidence="9 10">NIO-1109</strain>
    </source>
</reference>
<dbReference type="FunFam" id="3.40.309.10:FF:000003">
    <property type="entry name" value="Aldehyde dehydrogenase"/>
    <property type="match status" value="1"/>
</dbReference>
<dbReference type="InterPro" id="IPR016161">
    <property type="entry name" value="Ald_DH/histidinol_DH"/>
</dbReference>
<dbReference type="SUPFAM" id="SSF53720">
    <property type="entry name" value="ALDH-like"/>
    <property type="match status" value="1"/>
</dbReference>
<dbReference type="GO" id="GO:0004029">
    <property type="term" value="F:aldehyde dehydrogenase (NAD+) activity"/>
    <property type="evidence" value="ECO:0007669"/>
    <property type="project" value="TreeGrafter"/>
</dbReference>
<dbReference type="InterPro" id="IPR015590">
    <property type="entry name" value="Aldehyde_DH_dom"/>
</dbReference>
<evidence type="ECO:0000313" key="9">
    <source>
        <dbReference type="EMBL" id="KSU48167.1"/>
    </source>
</evidence>
<dbReference type="InterPro" id="IPR016163">
    <property type="entry name" value="Ald_DH_C"/>
</dbReference>
<dbReference type="EMBL" id="LNQL01000005">
    <property type="protein sequence ID" value="KSU48167.1"/>
    <property type="molecule type" value="Genomic_DNA"/>
</dbReference>
<dbReference type="Proteomes" id="UP000053797">
    <property type="component" value="Unassembled WGS sequence"/>
</dbReference>
<dbReference type="Pfam" id="PF00171">
    <property type="entry name" value="Aldedh"/>
    <property type="match status" value="1"/>
</dbReference>
<dbReference type="RefSeq" id="WP_058265762.1">
    <property type="nucleotide sequence ID" value="NZ_FMYN01000005.1"/>
</dbReference>
<comment type="caution">
    <text evidence="9">The sequence shown here is derived from an EMBL/GenBank/DDBJ whole genome shotgun (WGS) entry which is preliminary data.</text>
</comment>